<keyword evidence="8" id="KW-0393">Immunoglobulin domain</keyword>
<evidence type="ECO:0000259" key="10">
    <source>
        <dbReference type="PROSITE" id="PS50835"/>
    </source>
</evidence>
<feature type="chain" id="PRO_5034913046" description="Ig-like domain-containing protein" evidence="9">
    <location>
        <begin position="20"/>
        <end position="121"/>
    </location>
</feature>
<dbReference type="Pfam" id="PF07686">
    <property type="entry name" value="V-set"/>
    <property type="match status" value="1"/>
</dbReference>
<reference evidence="11" key="2">
    <citation type="submission" date="2025-09" db="UniProtKB">
        <authorList>
            <consortium name="Ensembl"/>
        </authorList>
    </citation>
    <scope>IDENTIFICATION</scope>
</reference>
<keyword evidence="7" id="KW-0472">Membrane</keyword>
<keyword evidence="4" id="KW-0964">Secreted</keyword>
<proteinExistence type="predicted"/>
<dbReference type="SMART" id="SM00406">
    <property type="entry name" value="IGv"/>
    <property type="match status" value="1"/>
</dbReference>
<comment type="subcellular location">
    <subcellularLocation>
        <location evidence="1">Cell membrane</location>
    </subcellularLocation>
    <subcellularLocation>
        <location evidence="2">Secreted</location>
    </subcellularLocation>
</comment>
<dbReference type="SUPFAM" id="SSF48726">
    <property type="entry name" value="Immunoglobulin"/>
    <property type="match status" value="1"/>
</dbReference>
<dbReference type="Gene3D" id="2.60.40.10">
    <property type="entry name" value="Immunoglobulins"/>
    <property type="match status" value="1"/>
</dbReference>
<evidence type="ECO:0000256" key="8">
    <source>
        <dbReference type="ARBA" id="ARBA00023319"/>
    </source>
</evidence>
<dbReference type="GO" id="GO:0005576">
    <property type="term" value="C:extracellular region"/>
    <property type="evidence" value="ECO:0007669"/>
    <property type="project" value="UniProtKB-SubCell"/>
</dbReference>
<evidence type="ECO:0000256" key="4">
    <source>
        <dbReference type="ARBA" id="ARBA00022525"/>
    </source>
</evidence>
<evidence type="ECO:0000256" key="1">
    <source>
        <dbReference type="ARBA" id="ARBA00004236"/>
    </source>
</evidence>
<accession>A0A8C7BEN2</accession>
<dbReference type="PANTHER" id="PTHR23267">
    <property type="entry name" value="IMMUNOGLOBULIN LIGHT CHAIN"/>
    <property type="match status" value="1"/>
</dbReference>
<keyword evidence="5 9" id="KW-0732">Signal</keyword>
<dbReference type="InterPro" id="IPR013106">
    <property type="entry name" value="Ig_V-set"/>
</dbReference>
<feature type="signal peptide" evidence="9">
    <location>
        <begin position="1"/>
        <end position="19"/>
    </location>
</feature>
<organism evidence="11 12">
    <name type="scientific">Neovison vison</name>
    <name type="common">American mink</name>
    <name type="synonym">Mustela vison</name>
    <dbReference type="NCBI Taxonomy" id="452646"/>
    <lineage>
        <taxon>Eukaryota</taxon>
        <taxon>Metazoa</taxon>
        <taxon>Chordata</taxon>
        <taxon>Craniata</taxon>
        <taxon>Vertebrata</taxon>
        <taxon>Euteleostomi</taxon>
        <taxon>Mammalia</taxon>
        <taxon>Eutheria</taxon>
        <taxon>Laurasiatheria</taxon>
        <taxon>Carnivora</taxon>
        <taxon>Caniformia</taxon>
        <taxon>Musteloidea</taxon>
        <taxon>Mustelidae</taxon>
        <taxon>Mustelinae</taxon>
        <taxon>Neogale</taxon>
    </lineage>
</organism>
<evidence type="ECO:0000313" key="12">
    <source>
        <dbReference type="Proteomes" id="UP000694425"/>
    </source>
</evidence>
<dbReference type="Ensembl" id="ENSNVIT00000019436.1">
    <property type="protein sequence ID" value="ENSNVIP00000016658.1"/>
    <property type="gene ID" value="ENSNVIG00000013066.1"/>
</dbReference>
<sequence>MAWTPLLLGVLAHCTGSMASYVLTQTPSISVNLEQTAKIMCGGNNIGGKNVHWYQQKPGQVPVLIIYNDKNRPSGIPDRFSGTNSGNTATLTISGTRAEDEADYYCQVWDYSANAHADTDR</sequence>
<evidence type="ECO:0000313" key="11">
    <source>
        <dbReference type="Ensembl" id="ENSNVIP00000016658.1"/>
    </source>
</evidence>
<evidence type="ECO:0000256" key="2">
    <source>
        <dbReference type="ARBA" id="ARBA00004613"/>
    </source>
</evidence>
<dbReference type="Proteomes" id="UP000694425">
    <property type="component" value="Unplaced"/>
</dbReference>
<dbReference type="InterPro" id="IPR007110">
    <property type="entry name" value="Ig-like_dom"/>
</dbReference>
<reference evidence="11" key="1">
    <citation type="submission" date="2025-08" db="UniProtKB">
        <authorList>
            <consortium name="Ensembl"/>
        </authorList>
    </citation>
    <scope>IDENTIFICATION</scope>
</reference>
<dbReference type="InterPro" id="IPR050150">
    <property type="entry name" value="IgV_Light_Chain"/>
</dbReference>
<dbReference type="PROSITE" id="PS50835">
    <property type="entry name" value="IG_LIKE"/>
    <property type="match status" value="1"/>
</dbReference>
<dbReference type="InterPro" id="IPR036179">
    <property type="entry name" value="Ig-like_dom_sf"/>
</dbReference>
<dbReference type="InterPro" id="IPR003599">
    <property type="entry name" value="Ig_sub"/>
</dbReference>
<protein>
    <recommendedName>
        <fullName evidence="10">Ig-like domain-containing protein</fullName>
    </recommendedName>
</protein>
<keyword evidence="3" id="KW-1003">Cell membrane</keyword>
<evidence type="ECO:0000256" key="5">
    <source>
        <dbReference type="ARBA" id="ARBA00022729"/>
    </source>
</evidence>
<evidence type="ECO:0000256" key="6">
    <source>
        <dbReference type="ARBA" id="ARBA00022859"/>
    </source>
</evidence>
<dbReference type="SMART" id="SM00409">
    <property type="entry name" value="IG"/>
    <property type="match status" value="1"/>
</dbReference>
<dbReference type="InterPro" id="IPR013783">
    <property type="entry name" value="Ig-like_fold"/>
</dbReference>
<dbReference type="GO" id="GO:0005886">
    <property type="term" value="C:plasma membrane"/>
    <property type="evidence" value="ECO:0007669"/>
    <property type="project" value="UniProtKB-SubCell"/>
</dbReference>
<keyword evidence="12" id="KW-1185">Reference proteome</keyword>
<dbReference type="AlphaFoldDB" id="A0A8C7BEN2"/>
<feature type="domain" description="Ig-like" evidence="10">
    <location>
        <begin position="5"/>
        <end position="121"/>
    </location>
</feature>
<evidence type="ECO:0000256" key="7">
    <source>
        <dbReference type="ARBA" id="ARBA00023136"/>
    </source>
</evidence>
<keyword evidence="6" id="KW-0391">Immunity</keyword>
<evidence type="ECO:0000256" key="3">
    <source>
        <dbReference type="ARBA" id="ARBA00022475"/>
    </source>
</evidence>
<name>A0A8C7BEN2_NEOVI</name>
<dbReference type="FunFam" id="2.60.40.10:FF:000620">
    <property type="entry name" value="Immunoglobulin lambda locus"/>
    <property type="match status" value="1"/>
</dbReference>
<dbReference type="GO" id="GO:0002376">
    <property type="term" value="P:immune system process"/>
    <property type="evidence" value="ECO:0007669"/>
    <property type="project" value="UniProtKB-KW"/>
</dbReference>
<evidence type="ECO:0000256" key="9">
    <source>
        <dbReference type="SAM" id="SignalP"/>
    </source>
</evidence>
<dbReference type="GeneTree" id="ENSGT00940000162558"/>